<keyword evidence="5" id="KW-0902">Two-component regulatory system</keyword>
<organism evidence="9 10">
    <name type="scientific">Dyella koreensis</name>
    <dbReference type="NCBI Taxonomy" id="311235"/>
    <lineage>
        <taxon>Bacteria</taxon>
        <taxon>Pseudomonadati</taxon>
        <taxon>Pseudomonadota</taxon>
        <taxon>Gammaproteobacteria</taxon>
        <taxon>Lysobacterales</taxon>
        <taxon>Rhodanobacteraceae</taxon>
        <taxon>Dyella</taxon>
    </lineage>
</organism>
<evidence type="ECO:0000256" key="6">
    <source>
        <dbReference type="SAM" id="Phobius"/>
    </source>
</evidence>
<dbReference type="Pfam" id="PF02518">
    <property type="entry name" value="HATPase_c"/>
    <property type="match status" value="1"/>
</dbReference>
<dbReference type="InterPro" id="IPR050482">
    <property type="entry name" value="Sensor_HK_TwoCompSys"/>
</dbReference>
<feature type="transmembrane region" description="Helical" evidence="6">
    <location>
        <begin position="182"/>
        <end position="201"/>
    </location>
</feature>
<feature type="domain" description="Histidine kinase/HSP90-like ATPase" evidence="8">
    <location>
        <begin position="518"/>
        <end position="612"/>
    </location>
</feature>
<feature type="transmembrane region" description="Helical" evidence="6">
    <location>
        <begin position="356"/>
        <end position="377"/>
    </location>
</feature>
<feature type="transmembrane region" description="Helical" evidence="6">
    <location>
        <begin position="238"/>
        <end position="259"/>
    </location>
</feature>
<feature type="transmembrane region" description="Helical" evidence="6">
    <location>
        <begin position="271"/>
        <end position="291"/>
    </location>
</feature>
<evidence type="ECO:0000259" key="8">
    <source>
        <dbReference type="SMART" id="SM00387"/>
    </source>
</evidence>
<evidence type="ECO:0000256" key="7">
    <source>
        <dbReference type="SAM" id="SignalP"/>
    </source>
</evidence>
<dbReference type="PANTHER" id="PTHR24421">
    <property type="entry name" value="NITRATE/NITRITE SENSOR PROTEIN NARX-RELATED"/>
    <property type="match status" value="1"/>
</dbReference>
<dbReference type="Gene3D" id="2.60.120.260">
    <property type="entry name" value="Galactose-binding domain-like"/>
    <property type="match status" value="1"/>
</dbReference>
<feature type="transmembrane region" description="Helical" evidence="6">
    <location>
        <begin position="297"/>
        <end position="315"/>
    </location>
</feature>
<dbReference type="EMBL" id="JADIKD010000007">
    <property type="protein sequence ID" value="MFK2916613.1"/>
    <property type="molecule type" value="Genomic_DNA"/>
</dbReference>
<gene>
    <name evidence="9" type="ORF">ISS97_05010</name>
</gene>
<keyword evidence="4 9" id="KW-0418">Kinase</keyword>
<dbReference type="SUPFAM" id="SSF49785">
    <property type="entry name" value="Galactose-binding domain-like"/>
    <property type="match status" value="1"/>
</dbReference>
<dbReference type="Gene3D" id="3.30.565.10">
    <property type="entry name" value="Histidine kinase-like ATPase, C-terminal domain"/>
    <property type="match status" value="1"/>
</dbReference>
<reference evidence="9 10" key="1">
    <citation type="submission" date="2020-10" db="EMBL/GenBank/DDBJ databases">
        <title>Phylogeny of dyella-like bacteria.</title>
        <authorList>
            <person name="Fu J."/>
        </authorList>
    </citation>
    <scope>NUCLEOTIDE SEQUENCE [LARGE SCALE GENOMIC DNA]</scope>
    <source>
        <strain evidence="9 10">BB4</strain>
    </source>
</reference>
<dbReference type="InterPro" id="IPR036890">
    <property type="entry name" value="HATPase_C_sf"/>
</dbReference>
<dbReference type="CDD" id="cd16917">
    <property type="entry name" value="HATPase_UhpB-NarQ-NarX-like"/>
    <property type="match status" value="1"/>
</dbReference>
<dbReference type="EC" id="2.7.13.3" evidence="2"/>
<comment type="catalytic activity">
    <reaction evidence="1">
        <text>ATP + protein L-histidine = ADP + protein N-phospho-L-histidine.</text>
        <dbReference type="EC" id="2.7.13.3"/>
    </reaction>
</comment>
<feature type="transmembrane region" description="Helical" evidence="6">
    <location>
        <begin position="327"/>
        <end position="350"/>
    </location>
</feature>
<accession>A0ABW8K3V8</accession>
<keyword evidence="7" id="KW-0732">Signal</keyword>
<keyword evidence="10" id="KW-1185">Reference proteome</keyword>
<dbReference type="PANTHER" id="PTHR24421:SF10">
    <property type="entry name" value="NITRATE_NITRITE SENSOR PROTEIN NARQ"/>
    <property type="match status" value="1"/>
</dbReference>
<feature type="signal peptide" evidence="7">
    <location>
        <begin position="1"/>
        <end position="27"/>
    </location>
</feature>
<keyword evidence="6" id="KW-1133">Transmembrane helix</keyword>
<name>A0ABW8K3V8_9GAMM</name>
<dbReference type="SMART" id="SM00387">
    <property type="entry name" value="HATPase_c"/>
    <property type="match status" value="1"/>
</dbReference>
<protein>
    <recommendedName>
        <fullName evidence="2">histidine kinase</fullName>
        <ecNumber evidence="2">2.7.13.3</ecNumber>
    </recommendedName>
</protein>
<dbReference type="Pfam" id="PF07695">
    <property type="entry name" value="7TMR-DISM_7TM"/>
    <property type="match status" value="1"/>
</dbReference>
<feature type="chain" id="PRO_5047424690" description="histidine kinase" evidence="7">
    <location>
        <begin position="28"/>
        <end position="620"/>
    </location>
</feature>
<evidence type="ECO:0000256" key="1">
    <source>
        <dbReference type="ARBA" id="ARBA00000085"/>
    </source>
</evidence>
<dbReference type="PROSITE" id="PS51257">
    <property type="entry name" value="PROKAR_LIPOPROTEIN"/>
    <property type="match status" value="1"/>
</dbReference>
<feature type="transmembrane region" description="Helical" evidence="6">
    <location>
        <begin position="208"/>
        <end position="226"/>
    </location>
</feature>
<dbReference type="InterPro" id="IPR011623">
    <property type="entry name" value="7TMR_DISM_rcpt_extracell_dom1"/>
</dbReference>
<dbReference type="RefSeq" id="WP_379985979.1">
    <property type="nucleotide sequence ID" value="NZ_JADIKD010000007.1"/>
</dbReference>
<dbReference type="Proteomes" id="UP001620408">
    <property type="component" value="Unassembled WGS sequence"/>
</dbReference>
<evidence type="ECO:0000256" key="5">
    <source>
        <dbReference type="ARBA" id="ARBA00023012"/>
    </source>
</evidence>
<sequence length="620" mass="69140">MNRFRFWLGIGLLMLLAACSQQPPTTAALQVIDQAEAVRADWDSKMPPATGWTPVKLIDFWDARWPHHDGVVWYRLRWNQADAEMPVGLLVDYVCLADAVYINGSLIHRDAHLTEPLSRSWTSPKYFLLDRPLLHPGENTLLVRVSGLAAYQPGFGTVAVGAPDAVQARYQQGVFWRHNVQMFDQAVGMVLGSLFLMLWLLRRKDTVFGWFAFSTLLSAGYNWNYLATDIWPFASTHAWQAFNIALYFSAGVTFMVFLLRYRERRLPRLEGVLLAASLLSIIAALLVPETMGSNRSGWAIVGGIIYYTATLAFLWHALRRPRADRLVLAACMLVQVLTSIHDFLLFYGWIRSSVYLLAFTSPLTLIGMGFVLAYRFAVAMRRVEGFNAELQLEVETATRQLTQTLAREHDLALTNTRIGERLNLVRDLHDGFGGSLLGAIATLEQSPPSPDAVRTVAALKELRDDLRLVIDTTTHAQDTDLAGLLAPLRHRWSQRFEMAGIDSRWQMEGLVELRLGPARSLDLLRLLQESLTNVLKHSGASRVDVAVRYVDAQLHVDVRDNGRGFDPTRPRLDREGGAGLVSLRQRAARLGSELALDTAVGSGVALTLVLDPTSSGSAQP</sequence>
<dbReference type="InterPro" id="IPR008979">
    <property type="entry name" value="Galactose-bd-like_sf"/>
</dbReference>
<evidence type="ECO:0000313" key="9">
    <source>
        <dbReference type="EMBL" id="MFK2916613.1"/>
    </source>
</evidence>
<evidence type="ECO:0000313" key="10">
    <source>
        <dbReference type="Proteomes" id="UP001620408"/>
    </source>
</evidence>
<dbReference type="InterPro" id="IPR003594">
    <property type="entry name" value="HATPase_dom"/>
</dbReference>
<keyword evidence="3" id="KW-0808">Transferase</keyword>
<evidence type="ECO:0000256" key="3">
    <source>
        <dbReference type="ARBA" id="ARBA00022679"/>
    </source>
</evidence>
<keyword evidence="6" id="KW-0472">Membrane</keyword>
<evidence type="ECO:0000256" key="4">
    <source>
        <dbReference type="ARBA" id="ARBA00022777"/>
    </source>
</evidence>
<proteinExistence type="predicted"/>
<dbReference type="SUPFAM" id="SSF55874">
    <property type="entry name" value="ATPase domain of HSP90 chaperone/DNA topoisomerase II/histidine kinase"/>
    <property type="match status" value="1"/>
</dbReference>
<dbReference type="GO" id="GO:0016301">
    <property type="term" value="F:kinase activity"/>
    <property type="evidence" value="ECO:0007669"/>
    <property type="project" value="UniProtKB-KW"/>
</dbReference>
<evidence type="ECO:0000256" key="2">
    <source>
        <dbReference type="ARBA" id="ARBA00012438"/>
    </source>
</evidence>
<keyword evidence="6" id="KW-0812">Transmembrane</keyword>
<comment type="caution">
    <text evidence="9">The sequence shown here is derived from an EMBL/GenBank/DDBJ whole genome shotgun (WGS) entry which is preliminary data.</text>
</comment>